<feature type="region of interest" description="Disordered" evidence="1">
    <location>
        <begin position="166"/>
        <end position="185"/>
    </location>
</feature>
<proteinExistence type="predicted"/>
<reference evidence="2 3" key="1">
    <citation type="journal article" date="2019" name="Int. J. Syst. Evol. Microbiol.">
        <title>The Global Catalogue of Microorganisms (GCM) 10K type strain sequencing project: providing services to taxonomists for standard genome sequencing and annotation.</title>
        <authorList>
            <consortium name="The Broad Institute Genomics Platform"/>
            <consortium name="The Broad Institute Genome Sequencing Center for Infectious Disease"/>
            <person name="Wu L."/>
            <person name="Ma J."/>
        </authorList>
    </citation>
    <scope>NUCLEOTIDE SEQUENCE [LARGE SCALE GENOMIC DNA]</scope>
    <source>
        <strain evidence="2 3">JCM 16221</strain>
    </source>
</reference>
<evidence type="ECO:0000313" key="2">
    <source>
        <dbReference type="EMBL" id="GAA2358651.1"/>
    </source>
</evidence>
<evidence type="ECO:0000256" key="1">
    <source>
        <dbReference type="SAM" id="MobiDB-lite"/>
    </source>
</evidence>
<feature type="region of interest" description="Disordered" evidence="1">
    <location>
        <begin position="70"/>
        <end position="94"/>
    </location>
</feature>
<accession>A0ABN3GRL6</accession>
<protein>
    <submittedName>
        <fullName evidence="2">Uncharacterized protein</fullName>
    </submittedName>
</protein>
<sequence length="237" mass="25009">MAALVVAAAFALVSSVTGGSVPIVWTFLLLLLCFTAGSLANSMFLTRSSHGGGQIVLPAVDEPEEIERFAESERTRRPPWPGPGRPRGPRTGAEVPAFTSPSEIGGNVSVAVLISGNAGADPTATDVAGFGRADPDEVRVVDAVPVQQTSADLAEIETETVARMAESGPYPGSVRAKANGQSPDSAYRIKGNIRSKRYHTMQSPYYERTKAGVWFRSAADAERAGFSAWNSRAKNAS</sequence>
<evidence type="ECO:0000313" key="3">
    <source>
        <dbReference type="Proteomes" id="UP001501218"/>
    </source>
</evidence>
<organism evidence="2 3">
    <name type="scientific">Saccharopolyspora halophila</name>
    <dbReference type="NCBI Taxonomy" id="405551"/>
    <lineage>
        <taxon>Bacteria</taxon>
        <taxon>Bacillati</taxon>
        <taxon>Actinomycetota</taxon>
        <taxon>Actinomycetes</taxon>
        <taxon>Pseudonocardiales</taxon>
        <taxon>Pseudonocardiaceae</taxon>
        <taxon>Saccharopolyspora</taxon>
    </lineage>
</organism>
<comment type="caution">
    <text evidence="2">The sequence shown here is derived from an EMBL/GenBank/DDBJ whole genome shotgun (WGS) entry which is preliminary data.</text>
</comment>
<dbReference type="Proteomes" id="UP001501218">
    <property type="component" value="Unassembled WGS sequence"/>
</dbReference>
<keyword evidence="3" id="KW-1185">Reference proteome</keyword>
<dbReference type="EMBL" id="BAAARA010000019">
    <property type="protein sequence ID" value="GAA2358651.1"/>
    <property type="molecule type" value="Genomic_DNA"/>
</dbReference>
<name>A0ABN3GRL6_9PSEU</name>
<gene>
    <name evidence="2" type="ORF">GCM10009854_41400</name>
</gene>